<dbReference type="AlphaFoldDB" id="A0A285P9X7"/>
<dbReference type="RefSeq" id="WP_097010074.1">
    <property type="nucleotide sequence ID" value="NZ_OBEJ01000007.1"/>
</dbReference>
<evidence type="ECO:0008006" key="3">
    <source>
        <dbReference type="Google" id="ProtNLM"/>
    </source>
</evidence>
<dbReference type="PROSITE" id="PS51257">
    <property type="entry name" value="PROKAR_LIPOPROTEIN"/>
    <property type="match status" value="1"/>
</dbReference>
<dbReference type="EMBL" id="OBEJ01000007">
    <property type="protein sequence ID" value="SNZ18003.1"/>
    <property type="molecule type" value="Genomic_DNA"/>
</dbReference>
<accession>A0A285P9X7</accession>
<dbReference type="InterPro" id="IPR013783">
    <property type="entry name" value="Ig-like_fold"/>
</dbReference>
<evidence type="ECO:0000313" key="2">
    <source>
        <dbReference type="Proteomes" id="UP000219453"/>
    </source>
</evidence>
<sequence>MRRRFLLGALSGGTVAGLAGCSDSEPTGIDVLDTELTDVGDGAATMRARVENHGERANVEVAVALAWADGETFETYSDVIGLAAGERRWVDVPIRHYGDAGGEYEHRVSAAVTSRPLARFDYEPATVAVGDLIRFDAGASRVVEGAIAAFDWTIGDAYEVGPEVQYRLGDADAEGVTAELRVTDTQGAFDTARRRVEPVE</sequence>
<reference evidence="1 2" key="1">
    <citation type="submission" date="2017-09" db="EMBL/GenBank/DDBJ databases">
        <authorList>
            <person name="Ehlers B."/>
            <person name="Leendertz F.H."/>
        </authorList>
    </citation>
    <scope>NUCLEOTIDE SEQUENCE [LARGE SCALE GENOMIC DNA]</scope>
    <source>
        <strain evidence="1 2">DSM 27208</strain>
    </source>
</reference>
<name>A0A285P9X7_NATPI</name>
<keyword evidence="2" id="KW-1185">Reference proteome</keyword>
<protein>
    <recommendedName>
        <fullName evidence="3">PKD domain-containing protein</fullName>
    </recommendedName>
</protein>
<gene>
    <name evidence="1" type="ORF">SAMN06269185_3195</name>
</gene>
<proteinExistence type="predicted"/>
<dbReference type="Proteomes" id="UP000219453">
    <property type="component" value="Unassembled WGS sequence"/>
</dbReference>
<organism evidence="1 2">
    <name type="scientific">Natronoarchaeum philippinense</name>
    <dbReference type="NCBI Taxonomy" id="558529"/>
    <lineage>
        <taxon>Archaea</taxon>
        <taxon>Methanobacteriati</taxon>
        <taxon>Methanobacteriota</taxon>
        <taxon>Stenosarchaea group</taxon>
        <taxon>Halobacteria</taxon>
        <taxon>Halobacteriales</taxon>
        <taxon>Natronoarchaeaceae</taxon>
    </lineage>
</organism>
<evidence type="ECO:0000313" key="1">
    <source>
        <dbReference type="EMBL" id="SNZ18003.1"/>
    </source>
</evidence>
<dbReference type="Gene3D" id="2.60.40.10">
    <property type="entry name" value="Immunoglobulins"/>
    <property type="match status" value="1"/>
</dbReference>